<protein>
    <recommendedName>
        <fullName evidence="3">NAD dependent epimerase/dehydratase</fullName>
    </recommendedName>
</protein>
<evidence type="ECO:0000313" key="2">
    <source>
        <dbReference type="Proteomes" id="UP000002035"/>
    </source>
</evidence>
<dbReference type="PANTHER" id="PTHR36978:SF4">
    <property type="entry name" value="P-LOOP CONTAINING NUCLEOSIDE TRIPHOSPHATE HYDROLASE PROTEIN"/>
    <property type="match status" value="1"/>
</dbReference>
<dbReference type="InterPro" id="IPR040632">
    <property type="entry name" value="Sulfotransfer_4"/>
</dbReference>
<dbReference type="InterPro" id="IPR027417">
    <property type="entry name" value="P-loop_NTPase"/>
</dbReference>
<accession>C5FHR4</accession>
<evidence type="ECO:0000313" key="1">
    <source>
        <dbReference type="EMBL" id="EEQ28894.1"/>
    </source>
</evidence>
<name>C5FHR4_ARTOC</name>
<dbReference type="RefSeq" id="XP_002848779.1">
    <property type="nucleotide sequence ID" value="XM_002848733.1"/>
</dbReference>
<dbReference type="OMA" id="FRADQGW"/>
<dbReference type="Pfam" id="PF17784">
    <property type="entry name" value="Sulfotransfer_4"/>
    <property type="match status" value="1"/>
</dbReference>
<dbReference type="GeneID" id="9227758"/>
<dbReference type="EMBL" id="DS995702">
    <property type="protein sequence ID" value="EEQ28894.1"/>
    <property type="molecule type" value="Genomic_DNA"/>
</dbReference>
<dbReference type="Proteomes" id="UP000002035">
    <property type="component" value="Unassembled WGS sequence"/>
</dbReference>
<dbReference type="HOGENOM" id="CLU_061199_0_2_1"/>
<evidence type="ECO:0008006" key="3">
    <source>
        <dbReference type="Google" id="ProtNLM"/>
    </source>
</evidence>
<dbReference type="eggNOG" id="ENOG502S0BE">
    <property type="taxonomic scope" value="Eukaryota"/>
</dbReference>
<dbReference type="AlphaFoldDB" id="C5FHR4"/>
<proteinExistence type="predicted"/>
<dbReference type="PANTHER" id="PTHR36978">
    <property type="entry name" value="P-LOOP CONTAINING NUCLEOTIDE TRIPHOSPHATE HYDROLASE"/>
    <property type="match status" value="1"/>
</dbReference>
<reference evidence="2" key="1">
    <citation type="journal article" date="2012" name="MBio">
        <title>Comparative genome analysis of Trichophyton rubrum and related dermatophytes reveals candidate genes involved in infection.</title>
        <authorList>
            <person name="Martinez D.A."/>
            <person name="Oliver B.G."/>
            <person name="Graeser Y."/>
            <person name="Goldberg J.M."/>
            <person name="Li W."/>
            <person name="Martinez-Rossi N.M."/>
            <person name="Monod M."/>
            <person name="Shelest E."/>
            <person name="Barton R.C."/>
            <person name="Birch E."/>
            <person name="Brakhage A.A."/>
            <person name="Chen Z."/>
            <person name="Gurr S.J."/>
            <person name="Heiman D."/>
            <person name="Heitman J."/>
            <person name="Kosti I."/>
            <person name="Rossi A."/>
            <person name="Saif S."/>
            <person name="Samalova M."/>
            <person name="Saunders C.W."/>
            <person name="Shea T."/>
            <person name="Summerbell R.C."/>
            <person name="Xu J."/>
            <person name="Young S."/>
            <person name="Zeng Q."/>
            <person name="Birren B.W."/>
            <person name="Cuomo C.A."/>
            <person name="White T.C."/>
        </authorList>
    </citation>
    <scope>NUCLEOTIDE SEQUENCE [LARGE SCALE GENOMIC DNA]</scope>
    <source>
        <strain evidence="2">ATCC MYA-4605 / CBS 113480</strain>
    </source>
</reference>
<dbReference type="OrthoDB" id="408152at2759"/>
<dbReference type="VEuPathDB" id="FungiDB:MCYG_01713"/>
<dbReference type="STRING" id="554155.C5FHR4"/>
<sequence>MEFYPKTTPVTPRQKPMKVLVLGLPRTGTTSICAALTLLGFNPYHYNEVLKNNNNKHFDLWLKAVRAKYDGIGEPFKGADFDQLLWNYDAVSDDPCCLFVEELVAAYPDAKVILTTRPSDAWLKSMQKLILEILSWKSWPVLCYFDREFSAPYQALLNRTTSVLSKGLPPCEPSSQPALVQSFEEHNERVRAAVPKERLLEFRADQGWGPLCDFLGVPVPEGISYFLYNVLYHKPKMTGCMHQTGPLDEMYETSRLSTQLVGASVG</sequence>
<keyword evidence="2" id="KW-1185">Reference proteome</keyword>
<organism evidence="1 2">
    <name type="scientific">Arthroderma otae (strain ATCC MYA-4605 / CBS 113480)</name>
    <name type="common">Microsporum canis</name>
    <dbReference type="NCBI Taxonomy" id="554155"/>
    <lineage>
        <taxon>Eukaryota</taxon>
        <taxon>Fungi</taxon>
        <taxon>Dikarya</taxon>
        <taxon>Ascomycota</taxon>
        <taxon>Pezizomycotina</taxon>
        <taxon>Eurotiomycetes</taxon>
        <taxon>Eurotiomycetidae</taxon>
        <taxon>Onygenales</taxon>
        <taxon>Arthrodermataceae</taxon>
        <taxon>Microsporum</taxon>
    </lineage>
</organism>
<dbReference type="SUPFAM" id="SSF52540">
    <property type="entry name" value="P-loop containing nucleoside triphosphate hydrolases"/>
    <property type="match status" value="1"/>
</dbReference>
<dbReference type="Gene3D" id="3.40.50.300">
    <property type="entry name" value="P-loop containing nucleotide triphosphate hydrolases"/>
    <property type="match status" value="1"/>
</dbReference>
<gene>
    <name evidence="1" type="ORF">MCYG_01713</name>
</gene>